<dbReference type="AlphaFoldDB" id="A0A6B7PX27"/>
<sequence length="242" mass="25535">MDTAKPPSHPLQQLQHAYHAINERFFSGALPGCEIGFSTRHGSEGHYRPGALPSGELCPALDQIAIGAHLSSSKMIESLAHQACHQYRQHSGPPPRRSYHDQVWAEKMVEIGLQPSSTGMPGGRVTGQKVSHYLLEGGGLSLLIRELHDQGLNINLAGAAGPAGAGLRSANKKAWARTKYTCAGCNKSVLGGDQFNLVCGDCQLPLTAEVSTAGAIEREGAEMSTSGAILHSSARTLVQPAA</sequence>
<organism evidence="1">
    <name type="scientific">Pseudomonas putida</name>
    <name type="common">Arthrobacter siderocapsulatus</name>
    <dbReference type="NCBI Taxonomy" id="303"/>
    <lineage>
        <taxon>Bacteria</taxon>
        <taxon>Pseudomonadati</taxon>
        <taxon>Pseudomonadota</taxon>
        <taxon>Gammaproteobacteria</taxon>
        <taxon>Pseudomonadales</taxon>
        <taxon>Pseudomonadaceae</taxon>
        <taxon>Pseudomonas</taxon>
    </lineage>
</organism>
<keyword evidence="1" id="KW-0614">Plasmid</keyword>
<accession>A0A6B7PX27</accession>
<evidence type="ECO:0000313" key="1">
    <source>
        <dbReference type="EMBL" id="QFX76786.1"/>
    </source>
</evidence>
<dbReference type="RefSeq" id="WP_181131286.1">
    <property type="nucleotide sequence ID" value="NZ_JALKHN010000002.1"/>
</dbReference>
<protein>
    <submittedName>
        <fullName evidence="1">Zinc metalloproteinase Mpr protein</fullName>
    </submittedName>
</protein>
<name>A0A6B7PX27_PSEPU</name>
<reference evidence="1" key="1">
    <citation type="submission" date="2019-08" db="EMBL/GenBank/DDBJ databases">
        <authorList>
            <person name="Zhou D."/>
            <person name="Chen F."/>
        </authorList>
    </citation>
    <scope>NUCLEOTIDE SEQUENCE</scope>
    <source>
        <strain evidence="1">150716811</strain>
        <plasmid evidence="1">p716811-VIM</plasmid>
    </source>
</reference>
<geneLocation type="plasmid" evidence="1">
    <name>p716811-VIM</name>
</geneLocation>
<dbReference type="EMBL" id="MN310372">
    <property type="protein sequence ID" value="QFX76786.1"/>
    <property type="molecule type" value="Genomic_DNA"/>
</dbReference>
<proteinExistence type="predicted"/>